<evidence type="ECO:0008006" key="4">
    <source>
        <dbReference type="Google" id="ProtNLM"/>
    </source>
</evidence>
<gene>
    <name evidence="2" type="ORF">ACFO0B_27580</name>
</gene>
<protein>
    <recommendedName>
        <fullName evidence="4">Polyketide cyclase/dehydrase/lipid transport protein</fullName>
    </recommendedName>
</protein>
<evidence type="ECO:0000313" key="3">
    <source>
        <dbReference type="Proteomes" id="UP001595696"/>
    </source>
</evidence>
<accession>A0ABV8E2K5</accession>
<reference evidence="3" key="1">
    <citation type="journal article" date="2019" name="Int. J. Syst. Evol. Microbiol.">
        <title>The Global Catalogue of Microorganisms (GCM) 10K type strain sequencing project: providing services to taxonomists for standard genome sequencing and annotation.</title>
        <authorList>
            <consortium name="The Broad Institute Genomics Platform"/>
            <consortium name="The Broad Institute Genome Sequencing Center for Infectious Disease"/>
            <person name="Wu L."/>
            <person name="Ma J."/>
        </authorList>
    </citation>
    <scope>NUCLEOTIDE SEQUENCE [LARGE SCALE GENOMIC DNA]</scope>
    <source>
        <strain evidence="3">CGMCC 4.7330</strain>
    </source>
</reference>
<organism evidence="2 3">
    <name type="scientific">Nocardia jiangsuensis</name>
    <dbReference type="NCBI Taxonomy" id="1691563"/>
    <lineage>
        <taxon>Bacteria</taxon>
        <taxon>Bacillati</taxon>
        <taxon>Actinomycetota</taxon>
        <taxon>Actinomycetes</taxon>
        <taxon>Mycobacteriales</taxon>
        <taxon>Nocardiaceae</taxon>
        <taxon>Nocardia</taxon>
    </lineage>
</organism>
<evidence type="ECO:0000256" key="1">
    <source>
        <dbReference type="SAM" id="SignalP"/>
    </source>
</evidence>
<name>A0ABV8E2K5_9NOCA</name>
<dbReference type="PROSITE" id="PS51257">
    <property type="entry name" value="PROKAR_LIPOPROTEIN"/>
    <property type="match status" value="1"/>
</dbReference>
<evidence type="ECO:0000313" key="2">
    <source>
        <dbReference type="EMBL" id="MFC3965767.1"/>
    </source>
</evidence>
<proteinExistence type="predicted"/>
<dbReference type="EMBL" id="JBHSAX010000023">
    <property type="protein sequence ID" value="MFC3965767.1"/>
    <property type="molecule type" value="Genomic_DNA"/>
</dbReference>
<comment type="caution">
    <text evidence="2">The sequence shown here is derived from an EMBL/GenBank/DDBJ whole genome shotgun (WGS) entry which is preliminary data.</text>
</comment>
<dbReference type="Proteomes" id="UP001595696">
    <property type="component" value="Unassembled WGS sequence"/>
</dbReference>
<keyword evidence="1" id="KW-0732">Signal</keyword>
<keyword evidence="3" id="KW-1185">Reference proteome</keyword>
<dbReference type="RefSeq" id="WP_378615922.1">
    <property type="nucleotide sequence ID" value="NZ_JBHSAX010000023.1"/>
</dbReference>
<feature type="signal peptide" evidence="1">
    <location>
        <begin position="1"/>
        <end position="29"/>
    </location>
</feature>
<feature type="chain" id="PRO_5045691627" description="Polyketide cyclase/dehydrase/lipid transport protein" evidence="1">
    <location>
        <begin position="30"/>
        <end position="203"/>
    </location>
</feature>
<sequence>MRRPWRLAAPEIATAATILVALLAGCATGEQPGTTVAPEPSVQVAQLCDSVRDFFTGDLGAVDVRTAPVLSPDATVTRWGECALVNVGDGLRVGNYQLRHSPDDPDPTGNYKGYEKTVRDGRELWIWDWRRNPWFGSGQVLLAARVGQWNATLEIVVPQTHTASGELMMTDDNLRKAIDFLFRYTDTLISELPGDPASPAPPR</sequence>